<dbReference type="FunFam" id="3.30.70.1430:FF:000002">
    <property type="entry name" value="Efflux pump membrane transporter"/>
    <property type="match status" value="1"/>
</dbReference>
<dbReference type="Gene3D" id="3.30.70.1440">
    <property type="entry name" value="Multidrug efflux transporter AcrB pore domain"/>
    <property type="match status" value="1"/>
</dbReference>
<dbReference type="GO" id="GO:0009636">
    <property type="term" value="P:response to toxic substance"/>
    <property type="evidence" value="ECO:0007669"/>
    <property type="project" value="UniProtKB-ARBA"/>
</dbReference>
<dbReference type="Gene3D" id="3.30.70.1430">
    <property type="entry name" value="Multidrug efflux transporter AcrB pore domain"/>
    <property type="match status" value="2"/>
</dbReference>
<dbReference type="FunFam" id="1.20.1640.10:FF:000001">
    <property type="entry name" value="Efflux pump membrane transporter"/>
    <property type="match status" value="1"/>
</dbReference>
<protein>
    <recommendedName>
        <fullName evidence="9">Efflux pump membrane transporter</fullName>
    </recommendedName>
</protein>
<evidence type="ECO:0000256" key="2">
    <source>
        <dbReference type="ARBA" id="ARBA00010942"/>
    </source>
</evidence>
<dbReference type="InterPro" id="IPR001036">
    <property type="entry name" value="Acrflvin-R"/>
</dbReference>
<dbReference type="NCBIfam" id="TIGR00915">
    <property type="entry name" value="2A0602"/>
    <property type="match status" value="1"/>
</dbReference>
<sequence length="1048" mass="111644">MARFFIDRPIFAWVIALVIMLGGVLAILGLPISQYPSIAPPSISISGSYPGASAKTVEDAVTQVIEQKMKGIDGLQYMSSSSDSSGSVGITLTFSNGTDPDIAQVQVQNKLQLATPLLPAAVTQQGLVVSKSTMNFLMVLGFVSENGSMQQADLGDYVASSVVDSLSRVEGVGDVTQFGSQYAMRIWLDPAKLLNYQLTPADVSSAIRAQNAEVSAGELGGAPSRPGQQLNATVSAQSRLQTKEQFGAILLKTRADGAVVRLSDVATMELGSESYNIVARFNGKPAAGVAIKLATGGNALDTAKNVKAKVEEMQKNFPAGMKAVVAFDTSPFVKLSIEEVVKTLIEAIVLVFLVMYLFLQNFRATLIPTMAVPVVLLGTFAVLSILGYSINTLTMFAMVLAIGLLVDDAIVVVENVERIMSEEGLSPKEATKKSMTQITGALVGIALVLSAVFVPMAFFSGSTGVIYRQFSITIVSAMVLSVLVAMVFTPALCATLLKPVEQGHKAGTTGFFGWFNRSFDKSSRRYQGWVGTLIARTGRTMVVYAVLALLMAVGFLRLPTSFLPAEDQGILYTLVQLPVGATQERTLKVVEQVEQHYLNEQKDAVASVFSVAGFSFAGNGQNAAMAFVKLKDFDERGSELLRAPAIVGKAMCRFMQIKDAMVFAIAPPAVMELGNANGFDLMLKDEGGLGHEALMGARNQLLGMAAQSKMLVQVRPNGQEDSPQYKLEVDQQKASALGLSLADINNVLSTSWGGAYVNDFVDRGRVKKVYMQGASDARMAPEDIGKWYARNASGEMVSFSTFATGKWIYASPRLERYNGTPSLNIQGVAAPGFSSGDAMLEMEKLVAKLPPGIGFEWSGVSIEERAAGSQTTMLYAMSLLIVFLCLAALYESWSIPFSVLLVVPLGVLGTVLGTMLFGLSNDVYFQVALLTVVGLAAKNAILIVEFAKELEDGGMDVRKATLEAVHLRLRPILMTSIAFGLGVLPLAISSGAGSASQNAIGIGVLGGMLTSTFLSIFFVPVFFVVVRAFVVRKNKVAPASAIASVEGH</sequence>
<dbReference type="GO" id="GO:0005886">
    <property type="term" value="C:plasma membrane"/>
    <property type="evidence" value="ECO:0007669"/>
    <property type="project" value="UniProtKB-SubCell"/>
</dbReference>
<dbReference type="RefSeq" id="WP_099877433.1">
    <property type="nucleotide sequence ID" value="NZ_CP024608.1"/>
</dbReference>
<organism evidence="10 11">
    <name type="scientific">Massilia violaceinigra</name>
    <dbReference type="NCBI Taxonomy" id="2045208"/>
    <lineage>
        <taxon>Bacteria</taxon>
        <taxon>Pseudomonadati</taxon>
        <taxon>Pseudomonadota</taxon>
        <taxon>Betaproteobacteria</taxon>
        <taxon>Burkholderiales</taxon>
        <taxon>Oxalobacteraceae</taxon>
        <taxon>Telluria group</taxon>
        <taxon>Massilia</taxon>
    </lineage>
</organism>
<feature type="transmembrane region" description="Helical" evidence="9">
    <location>
        <begin position="371"/>
        <end position="390"/>
    </location>
</feature>
<evidence type="ECO:0000256" key="9">
    <source>
        <dbReference type="RuleBase" id="RU364070"/>
    </source>
</evidence>
<dbReference type="PANTHER" id="PTHR32063">
    <property type="match status" value="1"/>
</dbReference>
<feature type="transmembrane region" description="Helical" evidence="9">
    <location>
        <begin position="437"/>
        <end position="458"/>
    </location>
</feature>
<feature type="transmembrane region" description="Helical" evidence="9">
    <location>
        <begin position="541"/>
        <end position="558"/>
    </location>
</feature>
<evidence type="ECO:0000256" key="6">
    <source>
        <dbReference type="ARBA" id="ARBA00022692"/>
    </source>
</evidence>
<feature type="transmembrane region" description="Helical" evidence="9">
    <location>
        <begin position="897"/>
        <end position="917"/>
    </location>
</feature>
<dbReference type="PRINTS" id="PR00702">
    <property type="entry name" value="ACRIFLAVINRP"/>
</dbReference>
<evidence type="ECO:0000256" key="8">
    <source>
        <dbReference type="ARBA" id="ARBA00023136"/>
    </source>
</evidence>
<dbReference type="KEGG" id="mass:CR152_19580"/>
<proteinExistence type="inferred from homology"/>
<dbReference type="NCBIfam" id="NF000282">
    <property type="entry name" value="RND_permease_1"/>
    <property type="match status" value="1"/>
</dbReference>
<feature type="transmembrane region" description="Helical" evidence="9">
    <location>
        <begin position="340"/>
        <end position="359"/>
    </location>
</feature>
<evidence type="ECO:0000256" key="7">
    <source>
        <dbReference type="ARBA" id="ARBA00022989"/>
    </source>
</evidence>
<comment type="caution">
    <text evidence="9">Lacks conserved residue(s) required for the propagation of feature annotation.</text>
</comment>
<dbReference type="Gene3D" id="3.30.70.1320">
    <property type="entry name" value="Multidrug efflux transporter AcrB pore domain like"/>
    <property type="match status" value="1"/>
</dbReference>
<dbReference type="FunFam" id="3.30.2090.10:FF:000001">
    <property type="entry name" value="Efflux pump membrane transporter"/>
    <property type="match status" value="1"/>
</dbReference>
<dbReference type="FunFam" id="3.30.70.1430:FF:000001">
    <property type="entry name" value="Efflux pump membrane transporter"/>
    <property type="match status" value="1"/>
</dbReference>
<dbReference type="Gene3D" id="3.30.2090.10">
    <property type="entry name" value="Multidrug efflux transporter AcrB TolC docking domain, DN and DC subdomains"/>
    <property type="match status" value="2"/>
</dbReference>
<feature type="transmembrane region" description="Helical" evidence="9">
    <location>
        <begin position="1000"/>
        <end position="1026"/>
    </location>
</feature>
<comment type="similarity">
    <text evidence="2 9">Belongs to the resistance-nodulation-cell division (RND) (TC 2.A.6) family.</text>
</comment>
<dbReference type="SUPFAM" id="SSF82693">
    <property type="entry name" value="Multidrug efflux transporter AcrB pore domain, PN1, PN2, PC1 and PC2 subdomains"/>
    <property type="match status" value="4"/>
</dbReference>
<dbReference type="Proteomes" id="UP000229897">
    <property type="component" value="Chromosome"/>
</dbReference>
<dbReference type="PANTHER" id="PTHR32063:SF13">
    <property type="entry name" value="MULTIDRUG EFFLUX PUMP SUBUNIT ACRB-RELATED"/>
    <property type="match status" value="1"/>
</dbReference>
<feature type="transmembrane region" description="Helical" evidence="9">
    <location>
        <begin position="967"/>
        <end position="988"/>
    </location>
</feature>
<dbReference type="FunFam" id="3.30.2090.10:FF:000002">
    <property type="entry name" value="Efflux pump membrane transporter"/>
    <property type="match status" value="1"/>
</dbReference>
<dbReference type="InterPro" id="IPR027463">
    <property type="entry name" value="AcrB_DN_DC_subdom"/>
</dbReference>
<dbReference type="GO" id="GO:0042910">
    <property type="term" value="F:xenobiotic transmembrane transporter activity"/>
    <property type="evidence" value="ECO:0007669"/>
    <property type="project" value="TreeGrafter"/>
</dbReference>
<comment type="subcellular location">
    <subcellularLocation>
        <location evidence="1 9">Cell inner membrane</location>
        <topology evidence="1 9">Multi-pass membrane protein</topology>
    </subcellularLocation>
</comment>
<keyword evidence="5 9" id="KW-0997">Cell inner membrane</keyword>
<dbReference type="InterPro" id="IPR004764">
    <property type="entry name" value="MdtF-like"/>
</dbReference>
<feature type="transmembrane region" description="Helical" evidence="9">
    <location>
        <begin position="470"/>
        <end position="497"/>
    </location>
</feature>
<dbReference type="Gene3D" id="1.20.1640.10">
    <property type="entry name" value="Multidrug efflux transporter AcrB transmembrane domain"/>
    <property type="match status" value="2"/>
</dbReference>
<evidence type="ECO:0000256" key="4">
    <source>
        <dbReference type="ARBA" id="ARBA00022475"/>
    </source>
</evidence>
<reference evidence="10" key="1">
    <citation type="submission" date="2017-10" db="EMBL/GenBank/DDBJ databases">
        <title>Massilia psychrophilum sp. nov., a novel purple-pigmented bacterium isolated from Tianshan glacier, Xinjiang Municipality, China.</title>
        <authorList>
            <person name="Wang H."/>
        </authorList>
    </citation>
    <scope>NUCLEOTIDE SEQUENCE [LARGE SCALE GENOMIC DNA]</scope>
    <source>
        <strain evidence="10">B2</strain>
    </source>
</reference>
<accession>A0A2D2DNB8</accession>
<keyword evidence="3 9" id="KW-0813">Transport</keyword>
<feature type="transmembrane region" description="Helical" evidence="9">
    <location>
        <begin position="923"/>
        <end position="946"/>
    </location>
</feature>
<dbReference type="AlphaFoldDB" id="A0A2D2DNB8"/>
<evidence type="ECO:0000313" key="11">
    <source>
        <dbReference type="Proteomes" id="UP000229897"/>
    </source>
</evidence>
<evidence type="ECO:0000256" key="1">
    <source>
        <dbReference type="ARBA" id="ARBA00004429"/>
    </source>
</evidence>
<evidence type="ECO:0000313" key="10">
    <source>
        <dbReference type="EMBL" id="ATQ76476.1"/>
    </source>
</evidence>
<name>A0A2D2DNB8_9BURK</name>
<evidence type="ECO:0000256" key="5">
    <source>
        <dbReference type="ARBA" id="ARBA00022519"/>
    </source>
</evidence>
<feature type="transmembrane region" description="Helical" evidence="9">
    <location>
        <begin position="872"/>
        <end position="890"/>
    </location>
</feature>
<keyword evidence="6 9" id="KW-0812">Transmembrane</keyword>
<gene>
    <name evidence="10" type="ORF">CR152_19580</name>
</gene>
<keyword evidence="11" id="KW-1185">Reference proteome</keyword>
<keyword evidence="4" id="KW-1003">Cell membrane</keyword>
<dbReference type="EMBL" id="CP024608">
    <property type="protein sequence ID" value="ATQ76476.1"/>
    <property type="molecule type" value="Genomic_DNA"/>
</dbReference>
<dbReference type="OrthoDB" id="9176627at2"/>
<feature type="transmembrane region" description="Helical" evidence="9">
    <location>
        <begin position="12"/>
        <end position="32"/>
    </location>
</feature>
<dbReference type="SUPFAM" id="SSF82866">
    <property type="entry name" value="Multidrug efflux transporter AcrB transmembrane domain"/>
    <property type="match status" value="2"/>
</dbReference>
<keyword evidence="8 9" id="KW-0472">Membrane</keyword>
<keyword evidence="7 9" id="KW-1133">Transmembrane helix</keyword>
<evidence type="ECO:0000256" key="3">
    <source>
        <dbReference type="ARBA" id="ARBA00022448"/>
    </source>
</evidence>
<dbReference type="SUPFAM" id="SSF82714">
    <property type="entry name" value="Multidrug efflux transporter AcrB TolC docking domain, DN and DC subdomains"/>
    <property type="match status" value="2"/>
</dbReference>
<dbReference type="GO" id="GO:0015562">
    <property type="term" value="F:efflux transmembrane transporter activity"/>
    <property type="evidence" value="ECO:0007669"/>
    <property type="project" value="InterPro"/>
</dbReference>
<dbReference type="Pfam" id="PF00873">
    <property type="entry name" value="ACR_tran"/>
    <property type="match status" value="1"/>
</dbReference>